<name>A0A2G5DTL4_AQUCA</name>
<organism evidence="1 2">
    <name type="scientific">Aquilegia coerulea</name>
    <name type="common">Rocky mountain columbine</name>
    <dbReference type="NCBI Taxonomy" id="218851"/>
    <lineage>
        <taxon>Eukaryota</taxon>
        <taxon>Viridiplantae</taxon>
        <taxon>Streptophyta</taxon>
        <taxon>Embryophyta</taxon>
        <taxon>Tracheophyta</taxon>
        <taxon>Spermatophyta</taxon>
        <taxon>Magnoliopsida</taxon>
        <taxon>Ranunculales</taxon>
        <taxon>Ranunculaceae</taxon>
        <taxon>Thalictroideae</taxon>
        <taxon>Aquilegia</taxon>
    </lineage>
</organism>
<protein>
    <submittedName>
        <fullName evidence="1">Uncharacterized protein</fullName>
    </submittedName>
</protein>
<proteinExistence type="predicted"/>
<dbReference type="EMBL" id="KZ305032">
    <property type="protein sequence ID" value="PIA46852.1"/>
    <property type="molecule type" value="Genomic_DNA"/>
</dbReference>
<reference evidence="1 2" key="1">
    <citation type="submission" date="2017-09" db="EMBL/GenBank/DDBJ databases">
        <title>WGS assembly of Aquilegia coerulea Goldsmith.</title>
        <authorList>
            <person name="Hodges S."/>
            <person name="Kramer E."/>
            <person name="Nordborg M."/>
            <person name="Tomkins J."/>
            <person name="Borevitz J."/>
            <person name="Derieg N."/>
            <person name="Yan J."/>
            <person name="Mihaltcheva S."/>
            <person name="Hayes R.D."/>
            <person name="Rokhsar D."/>
        </authorList>
    </citation>
    <scope>NUCLEOTIDE SEQUENCE [LARGE SCALE GENOMIC DNA]</scope>
    <source>
        <strain evidence="2">cv. Goldsmith</strain>
    </source>
</reference>
<keyword evidence="2" id="KW-1185">Reference proteome</keyword>
<dbReference type="Proteomes" id="UP000230069">
    <property type="component" value="Unassembled WGS sequence"/>
</dbReference>
<dbReference type="InParanoid" id="A0A2G5DTL4"/>
<gene>
    <name evidence="1" type="ORF">AQUCO_01500413v1</name>
</gene>
<accession>A0A2G5DTL4</accession>
<evidence type="ECO:0000313" key="1">
    <source>
        <dbReference type="EMBL" id="PIA46852.1"/>
    </source>
</evidence>
<evidence type="ECO:0000313" key="2">
    <source>
        <dbReference type="Proteomes" id="UP000230069"/>
    </source>
</evidence>
<sequence>MCLREAVLATTDISFLMYIDWRYSEYPITVSCGIRGCMHSLQWHNKLMIISKTDLVQRLSNEVTFMSVSKNKCPTSRYDN</sequence>
<dbReference type="AlphaFoldDB" id="A0A2G5DTL4"/>